<gene>
    <name evidence="1" type="ORF">SAMN04488518_106316</name>
</gene>
<protein>
    <submittedName>
        <fullName evidence="1">Methyltransferase domain-containing protein</fullName>
    </submittedName>
</protein>
<dbReference type="GO" id="GO:0032259">
    <property type="term" value="P:methylation"/>
    <property type="evidence" value="ECO:0007669"/>
    <property type="project" value="UniProtKB-KW"/>
</dbReference>
<organism evidence="1 2">
    <name type="scientific">Pseudovibrio ascidiaceicola</name>
    <dbReference type="NCBI Taxonomy" id="285279"/>
    <lineage>
        <taxon>Bacteria</taxon>
        <taxon>Pseudomonadati</taxon>
        <taxon>Pseudomonadota</taxon>
        <taxon>Alphaproteobacteria</taxon>
        <taxon>Hyphomicrobiales</taxon>
        <taxon>Stappiaceae</taxon>
        <taxon>Pseudovibrio</taxon>
    </lineage>
</organism>
<accession>A0A1I4APZ4</accession>
<proteinExistence type="predicted"/>
<dbReference type="GO" id="GO:0008168">
    <property type="term" value="F:methyltransferase activity"/>
    <property type="evidence" value="ECO:0007669"/>
    <property type="project" value="UniProtKB-KW"/>
</dbReference>
<keyword evidence="1" id="KW-0489">Methyltransferase</keyword>
<evidence type="ECO:0000313" key="1">
    <source>
        <dbReference type="EMBL" id="SFK57981.1"/>
    </source>
</evidence>
<dbReference type="InterPro" id="IPR029063">
    <property type="entry name" value="SAM-dependent_MTases_sf"/>
</dbReference>
<keyword evidence="1" id="KW-0808">Transferase</keyword>
<sequence>MQPYDEGFYDNQQDGSLASAKEVLPIIFQHLSPESVIDFGCGTGSWLLTATQLGAKEILGLDGAWVPQPSLRIPAEDFEQVDLEKPESIQTGRHFDLAMSLEVLEHLSSSAAHTILEKMTESADNILLSVAVPEQGGTHHINEQRQSYWAKLMEEKGFFPIDIVRPAIWNNPNVSVWYKQNILLYSKTNQTAAQPISPFPLDIIHPDLYENTVADLRGRVTKLRSKQIKNRIRKVLGIKPKLPH</sequence>
<dbReference type="CDD" id="cd02440">
    <property type="entry name" value="AdoMet_MTases"/>
    <property type="match status" value="1"/>
</dbReference>
<dbReference type="SUPFAM" id="SSF53335">
    <property type="entry name" value="S-adenosyl-L-methionine-dependent methyltransferases"/>
    <property type="match status" value="1"/>
</dbReference>
<reference evidence="1 2" key="1">
    <citation type="submission" date="2016-10" db="EMBL/GenBank/DDBJ databases">
        <authorList>
            <person name="Varghese N."/>
            <person name="Submissions S."/>
        </authorList>
    </citation>
    <scope>NUCLEOTIDE SEQUENCE [LARGE SCALE GENOMIC DNA]</scope>
    <source>
        <strain evidence="1 2">DSM 16392</strain>
    </source>
</reference>
<name>A0A1I4APZ4_9HYPH</name>
<dbReference type="EMBL" id="FOSK01000006">
    <property type="protein sequence ID" value="SFK57981.1"/>
    <property type="molecule type" value="Genomic_DNA"/>
</dbReference>
<dbReference type="Gene3D" id="3.40.50.150">
    <property type="entry name" value="Vaccinia Virus protein VP39"/>
    <property type="match status" value="1"/>
</dbReference>
<evidence type="ECO:0000313" key="2">
    <source>
        <dbReference type="Proteomes" id="UP000199598"/>
    </source>
</evidence>
<keyword evidence="2" id="KW-1185">Reference proteome</keyword>
<comment type="caution">
    <text evidence="1">The sequence shown here is derived from an EMBL/GenBank/DDBJ whole genome shotgun (WGS) entry which is preliminary data.</text>
</comment>
<dbReference type="RefSeq" id="WP_159437966.1">
    <property type="nucleotide sequence ID" value="NZ_FOSK01000006.1"/>
</dbReference>
<dbReference type="Proteomes" id="UP000199598">
    <property type="component" value="Unassembled WGS sequence"/>
</dbReference>
<dbReference type="Pfam" id="PF13489">
    <property type="entry name" value="Methyltransf_23"/>
    <property type="match status" value="1"/>
</dbReference>